<accession>A0A139X4X4</accession>
<dbReference type="RefSeq" id="WP_017740482.1">
    <property type="nucleotide sequence ID" value="NZ_KQ976354.1"/>
</dbReference>
<gene>
    <name evidence="3" type="ORF">WA1_30775</name>
</gene>
<evidence type="ECO:0000313" key="3">
    <source>
        <dbReference type="EMBL" id="KYC39716.1"/>
    </source>
</evidence>
<feature type="transmembrane region" description="Helical" evidence="2">
    <location>
        <begin position="220"/>
        <end position="237"/>
    </location>
</feature>
<keyword evidence="4" id="KW-1185">Reference proteome</keyword>
<evidence type="ECO:0000256" key="2">
    <source>
        <dbReference type="SAM" id="Phobius"/>
    </source>
</evidence>
<evidence type="ECO:0000313" key="4">
    <source>
        <dbReference type="Proteomes" id="UP000076925"/>
    </source>
</evidence>
<evidence type="ECO:0000256" key="1">
    <source>
        <dbReference type="SAM" id="Coils"/>
    </source>
</evidence>
<dbReference type="Proteomes" id="UP000076925">
    <property type="component" value="Unassembled WGS sequence"/>
</dbReference>
<protein>
    <submittedName>
        <fullName evidence="3">Uncharacterized protein</fullName>
    </submittedName>
</protein>
<sequence length="238" mass="27121">MTQYTDEQIAQQLEQLAIVIQAAKESANTVLEQIQATQDEISQFVEIKKTDILNSQNQMIEQVQRQVQLQEEEIVNQFRTLVANTLTDLGGQAGLEKLRQELQEGHHVLSEIQIINHQLHSGIETSLNKLQDMLQIHSAVKQTVSELEATRSEISDLALQIQSDKKSIQTMRVEVENFSNDIENTKNTLVIELHGEIKQLQRELQKQQIQAKSQQSLRNWLFGIAFSTAFIALVLAIR</sequence>
<dbReference type="STRING" id="128403.WA1_30775"/>
<dbReference type="AlphaFoldDB" id="A0A139X4X4"/>
<keyword evidence="2" id="KW-0472">Membrane</keyword>
<feature type="coiled-coil region" evidence="1">
    <location>
        <begin position="168"/>
        <end position="217"/>
    </location>
</feature>
<keyword evidence="2" id="KW-1133">Transmembrane helix</keyword>
<comment type="caution">
    <text evidence="3">The sequence shown here is derived from an EMBL/GenBank/DDBJ whole genome shotgun (WGS) entry which is preliminary data.</text>
</comment>
<name>A0A139X4X4_9CYAN</name>
<dbReference type="OrthoDB" id="9825137at2"/>
<organism evidence="3 4">
    <name type="scientific">Scytonema hofmannii PCC 7110</name>
    <dbReference type="NCBI Taxonomy" id="128403"/>
    <lineage>
        <taxon>Bacteria</taxon>
        <taxon>Bacillati</taxon>
        <taxon>Cyanobacteriota</taxon>
        <taxon>Cyanophyceae</taxon>
        <taxon>Nostocales</taxon>
        <taxon>Scytonemataceae</taxon>
        <taxon>Scytonema</taxon>
    </lineage>
</organism>
<feature type="coiled-coil region" evidence="1">
    <location>
        <begin position="20"/>
        <end position="80"/>
    </location>
</feature>
<dbReference type="EMBL" id="ANNX02000033">
    <property type="protein sequence ID" value="KYC39716.1"/>
    <property type="molecule type" value="Genomic_DNA"/>
</dbReference>
<reference evidence="3 4" key="1">
    <citation type="journal article" date="2013" name="Genome Biol. Evol.">
        <title>Genomes of Stigonematalean cyanobacteria (subsection V) and the evolution of oxygenic photosynthesis from prokaryotes to plastids.</title>
        <authorList>
            <person name="Dagan T."/>
            <person name="Roettger M."/>
            <person name="Stucken K."/>
            <person name="Landan G."/>
            <person name="Koch R."/>
            <person name="Major P."/>
            <person name="Gould S.B."/>
            <person name="Goremykin V.V."/>
            <person name="Rippka R."/>
            <person name="Tandeau de Marsac N."/>
            <person name="Gugger M."/>
            <person name="Lockhart P.J."/>
            <person name="Allen J.F."/>
            <person name="Brune I."/>
            <person name="Maus I."/>
            <person name="Puhler A."/>
            <person name="Martin W.F."/>
        </authorList>
    </citation>
    <scope>NUCLEOTIDE SEQUENCE [LARGE SCALE GENOMIC DNA]</scope>
    <source>
        <strain evidence="3 4">PCC 7110</strain>
    </source>
</reference>
<keyword evidence="2" id="KW-0812">Transmembrane</keyword>
<keyword evidence="1" id="KW-0175">Coiled coil</keyword>
<proteinExistence type="predicted"/>